<feature type="compositionally biased region" description="Basic residues" evidence="1">
    <location>
        <begin position="183"/>
        <end position="200"/>
    </location>
</feature>
<dbReference type="GO" id="GO:0016301">
    <property type="term" value="F:kinase activity"/>
    <property type="evidence" value="ECO:0007669"/>
    <property type="project" value="UniProtKB-KW"/>
</dbReference>
<evidence type="ECO:0000313" key="3">
    <source>
        <dbReference type="Proteomes" id="UP001549106"/>
    </source>
</evidence>
<sequence length="238" mass="27666">MFEKMIHNTEELNAMAVHLRLSQNFSELKSLAAKWLVPEDHIQDFISGKRAQLAEIPLEEKEYSSAVEKLREEMWLLKDQMFTDIVSRYLIQKAEENPAFSMQVLQKHKTIQKCMNYIMEQAYSIAQKEHEKRVNGKQPVTGREQNVALGISEIQVYQWAEDYYALDDAKQEADKKEKEQKKRISKQKKSVQQNGKKKTSVKTSPTIPAKNSAPAPAKKKKEENIQLSMFDMMQLDNE</sequence>
<dbReference type="Proteomes" id="UP001549106">
    <property type="component" value="Unassembled WGS sequence"/>
</dbReference>
<reference evidence="2 3" key="1">
    <citation type="submission" date="2024-06" db="EMBL/GenBank/DDBJ databases">
        <title>Genomic Encyclopedia of Type Strains, Phase IV (KMG-IV): sequencing the most valuable type-strain genomes for metagenomic binning, comparative biology and taxonomic classification.</title>
        <authorList>
            <person name="Goeker M."/>
        </authorList>
    </citation>
    <scope>NUCLEOTIDE SEQUENCE [LARGE SCALE GENOMIC DNA]</scope>
    <source>
        <strain evidence="2 3">DSM 29492</strain>
    </source>
</reference>
<keyword evidence="2" id="KW-0808">Transferase</keyword>
<feature type="compositionally biased region" description="Basic and acidic residues" evidence="1">
    <location>
        <begin position="173"/>
        <end position="182"/>
    </location>
</feature>
<keyword evidence="3" id="KW-1185">Reference proteome</keyword>
<organism evidence="2 3">
    <name type="scientific">Blautia caecimuris</name>
    <dbReference type="NCBI Taxonomy" id="1796615"/>
    <lineage>
        <taxon>Bacteria</taxon>
        <taxon>Bacillati</taxon>
        <taxon>Bacillota</taxon>
        <taxon>Clostridia</taxon>
        <taxon>Lachnospirales</taxon>
        <taxon>Lachnospiraceae</taxon>
        <taxon>Blautia</taxon>
    </lineage>
</organism>
<name>A0ABV2M8E8_9FIRM</name>
<protein>
    <submittedName>
        <fullName evidence="2">Chemotaxis protein histidine kinase CheA</fullName>
    </submittedName>
</protein>
<evidence type="ECO:0000313" key="2">
    <source>
        <dbReference type="EMBL" id="MET3752359.1"/>
    </source>
</evidence>
<comment type="caution">
    <text evidence="2">The sequence shown here is derived from an EMBL/GenBank/DDBJ whole genome shotgun (WGS) entry which is preliminary data.</text>
</comment>
<evidence type="ECO:0000256" key="1">
    <source>
        <dbReference type="SAM" id="MobiDB-lite"/>
    </source>
</evidence>
<keyword evidence="2" id="KW-0418">Kinase</keyword>
<gene>
    <name evidence="2" type="ORF">ABID24_003633</name>
</gene>
<dbReference type="RefSeq" id="WP_257465655.1">
    <property type="nucleotide sequence ID" value="NZ_BAABXP010000003.1"/>
</dbReference>
<dbReference type="EMBL" id="JBEPMJ010000047">
    <property type="protein sequence ID" value="MET3752359.1"/>
    <property type="molecule type" value="Genomic_DNA"/>
</dbReference>
<proteinExistence type="predicted"/>
<feature type="region of interest" description="Disordered" evidence="1">
    <location>
        <begin position="173"/>
        <end position="238"/>
    </location>
</feature>
<accession>A0ABV2M8E8</accession>